<evidence type="ECO:0000313" key="3">
    <source>
        <dbReference type="Proteomes" id="UP000886523"/>
    </source>
</evidence>
<proteinExistence type="predicted"/>
<dbReference type="EMBL" id="MU128958">
    <property type="protein sequence ID" value="KAF9514655.1"/>
    <property type="molecule type" value="Genomic_DNA"/>
</dbReference>
<reference evidence="2" key="1">
    <citation type="journal article" date="2020" name="Nat. Commun.">
        <title>Large-scale genome sequencing of mycorrhizal fungi provides insights into the early evolution of symbiotic traits.</title>
        <authorList>
            <person name="Miyauchi S."/>
            <person name="Kiss E."/>
            <person name="Kuo A."/>
            <person name="Drula E."/>
            <person name="Kohler A."/>
            <person name="Sanchez-Garcia M."/>
            <person name="Morin E."/>
            <person name="Andreopoulos B."/>
            <person name="Barry K.W."/>
            <person name="Bonito G."/>
            <person name="Buee M."/>
            <person name="Carver A."/>
            <person name="Chen C."/>
            <person name="Cichocki N."/>
            <person name="Clum A."/>
            <person name="Culley D."/>
            <person name="Crous P.W."/>
            <person name="Fauchery L."/>
            <person name="Girlanda M."/>
            <person name="Hayes R.D."/>
            <person name="Keri Z."/>
            <person name="LaButti K."/>
            <person name="Lipzen A."/>
            <person name="Lombard V."/>
            <person name="Magnuson J."/>
            <person name="Maillard F."/>
            <person name="Murat C."/>
            <person name="Nolan M."/>
            <person name="Ohm R.A."/>
            <person name="Pangilinan J."/>
            <person name="Pereira M.F."/>
            <person name="Perotto S."/>
            <person name="Peter M."/>
            <person name="Pfister S."/>
            <person name="Riley R."/>
            <person name="Sitrit Y."/>
            <person name="Stielow J.B."/>
            <person name="Szollosi G."/>
            <person name="Zifcakova L."/>
            <person name="Stursova M."/>
            <person name="Spatafora J.W."/>
            <person name="Tedersoo L."/>
            <person name="Vaario L.M."/>
            <person name="Yamada A."/>
            <person name="Yan M."/>
            <person name="Wang P."/>
            <person name="Xu J."/>
            <person name="Bruns T."/>
            <person name="Baldrian P."/>
            <person name="Vilgalys R."/>
            <person name="Dunand C."/>
            <person name="Henrissat B."/>
            <person name="Grigoriev I.V."/>
            <person name="Hibbett D."/>
            <person name="Nagy L.G."/>
            <person name="Martin F.M."/>
        </authorList>
    </citation>
    <scope>NUCLEOTIDE SEQUENCE</scope>
    <source>
        <strain evidence="2">UP504</strain>
    </source>
</reference>
<dbReference type="AlphaFoldDB" id="A0A9P6AZD2"/>
<evidence type="ECO:0000256" key="1">
    <source>
        <dbReference type="SAM" id="MobiDB-lite"/>
    </source>
</evidence>
<organism evidence="2 3">
    <name type="scientific">Hydnum rufescens UP504</name>
    <dbReference type="NCBI Taxonomy" id="1448309"/>
    <lineage>
        <taxon>Eukaryota</taxon>
        <taxon>Fungi</taxon>
        <taxon>Dikarya</taxon>
        <taxon>Basidiomycota</taxon>
        <taxon>Agaricomycotina</taxon>
        <taxon>Agaricomycetes</taxon>
        <taxon>Cantharellales</taxon>
        <taxon>Hydnaceae</taxon>
        <taxon>Hydnum</taxon>
    </lineage>
</organism>
<evidence type="ECO:0000313" key="2">
    <source>
        <dbReference type="EMBL" id="KAF9514655.1"/>
    </source>
</evidence>
<protein>
    <submittedName>
        <fullName evidence="2">Uncharacterized protein</fullName>
    </submittedName>
</protein>
<keyword evidence="3" id="KW-1185">Reference proteome</keyword>
<accession>A0A9P6AZD2</accession>
<name>A0A9P6AZD2_9AGAM</name>
<dbReference type="Proteomes" id="UP000886523">
    <property type="component" value="Unassembled WGS sequence"/>
</dbReference>
<gene>
    <name evidence="2" type="ORF">BS47DRAFT_1361525</name>
</gene>
<feature type="region of interest" description="Disordered" evidence="1">
    <location>
        <begin position="1"/>
        <end position="37"/>
    </location>
</feature>
<comment type="caution">
    <text evidence="2">The sequence shown here is derived from an EMBL/GenBank/DDBJ whole genome shotgun (WGS) entry which is preliminary data.</text>
</comment>
<sequence>MKPNQTDPAKQNHAKLHDAIPNETTPNETAGGGHMPPKWPCKPHTHYSGCVVVLDEPPVCTVTQAQSAHPLNMTINEIAYHTPAACENPLQKKGMCAATHNPQPDPRAQCPNTHTYATTDEIQYHTPAAAGLPSMHKTPPNKNTNGKPMCTATRNLIQEPMTMSQNKYHTPALAVAWKEQPKLLLCITLKIVFMNPPVPHTHPSSNGTTPTQADSTTHLLGWVCGAT</sequence>